<protein>
    <submittedName>
        <fullName evidence="2">Uncharacterized protein</fullName>
    </submittedName>
</protein>
<gene>
    <name evidence="2" type="ORF">QPJ95_18990</name>
</gene>
<evidence type="ECO:0000256" key="1">
    <source>
        <dbReference type="SAM" id="Phobius"/>
    </source>
</evidence>
<reference evidence="2 3" key="1">
    <citation type="submission" date="2023-06" db="EMBL/GenBank/DDBJ databases">
        <title>Parasedimentitalea psychrophila sp. nov., a psychrophilic bacterium isolated from deep-sea sediment.</title>
        <authorList>
            <person name="Li A."/>
        </authorList>
    </citation>
    <scope>NUCLEOTIDE SEQUENCE [LARGE SCALE GENOMIC DNA]</scope>
    <source>
        <strain evidence="2 3">QS115</strain>
    </source>
</reference>
<keyword evidence="1" id="KW-0472">Membrane</keyword>
<evidence type="ECO:0000313" key="3">
    <source>
        <dbReference type="Proteomes" id="UP001238334"/>
    </source>
</evidence>
<keyword evidence="3" id="KW-1185">Reference proteome</keyword>
<keyword evidence="1" id="KW-0812">Transmembrane</keyword>
<sequence length="99" mass="10336">MSNVTLIIAAGVIVMISPILMLTSQGRPKAGQVALVISAPWGPNAAQIAEKSGVQEIAPERAPLGVLVALDSDQSVDRLYSNGAWLVINGKEVLELCSI</sequence>
<proteinExistence type="predicted"/>
<dbReference type="EMBL" id="CP127247">
    <property type="protein sequence ID" value="WIY24585.1"/>
    <property type="molecule type" value="Genomic_DNA"/>
</dbReference>
<keyword evidence="1" id="KW-1133">Transmembrane helix</keyword>
<organism evidence="2 3">
    <name type="scientific">Parasedimentitalea psychrophila</name>
    <dbReference type="NCBI Taxonomy" id="2997337"/>
    <lineage>
        <taxon>Bacteria</taxon>
        <taxon>Pseudomonadati</taxon>
        <taxon>Pseudomonadota</taxon>
        <taxon>Alphaproteobacteria</taxon>
        <taxon>Rhodobacterales</taxon>
        <taxon>Paracoccaceae</taxon>
        <taxon>Parasedimentitalea</taxon>
    </lineage>
</organism>
<dbReference type="AlphaFoldDB" id="A0A9Y2P6E1"/>
<evidence type="ECO:0000313" key="2">
    <source>
        <dbReference type="EMBL" id="WIY24585.1"/>
    </source>
</evidence>
<name>A0A9Y2P6E1_9RHOB</name>
<dbReference type="RefSeq" id="WP_270919012.1">
    <property type="nucleotide sequence ID" value="NZ_CP127247.1"/>
</dbReference>
<feature type="transmembrane region" description="Helical" evidence="1">
    <location>
        <begin position="6"/>
        <end position="23"/>
    </location>
</feature>
<dbReference type="Proteomes" id="UP001238334">
    <property type="component" value="Chromosome"/>
</dbReference>
<dbReference type="KEGG" id="ppso:QPJ95_18990"/>
<accession>A0A9Y2P6E1</accession>